<sequence length="275" mass="30876">MSIEESVEPAVLPNVQIYTDAFSMISSDDQDVDTPPPARKIPDIDPMPSTSQTHDNLYPPSSKTPDIDPMPSTSKAKPSPPASPSETSDIDPMPSTSKTRANPMPSTSKTRTNPFPSTSRMSREEATRVYLQKMRDAITKMNFGFRDEYREWKYKNTNASTGLINCYLDGIFDKRAINDSGTWKQSEELSADDQKIKEANKKCISTYLYKSNQMINLSLKKQSEAYAEICKMCIHMFSSHDECLSNSINLSWNGSGELKHMSRVAFALCLVEINK</sequence>
<evidence type="ECO:0000313" key="2">
    <source>
        <dbReference type="EMBL" id="VEV57364.1"/>
    </source>
</evidence>
<dbReference type="KEGG" id="pvv:PVVCY_1102490"/>
<proteinExistence type="predicted"/>
<organism evidence="2 3">
    <name type="scientific">Plasmodium vinckei vinckei</name>
    <dbReference type="NCBI Taxonomy" id="54757"/>
    <lineage>
        <taxon>Eukaryota</taxon>
        <taxon>Sar</taxon>
        <taxon>Alveolata</taxon>
        <taxon>Apicomplexa</taxon>
        <taxon>Aconoidasida</taxon>
        <taxon>Haemosporida</taxon>
        <taxon>Plasmodiidae</taxon>
        <taxon>Plasmodium</taxon>
        <taxon>Plasmodium (Vinckeia)</taxon>
    </lineage>
</organism>
<feature type="compositionally biased region" description="Polar residues" evidence="1">
    <location>
        <begin position="48"/>
        <end position="64"/>
    </location>
</feature>
<dbReference type="GeneID" id="19960676"/>
<dbReference type="AlphaFoldDB" id="A0A449BV94"/>
<evidence type="ECO:0000313" key="3">
    <source>
        <dbReference type="Proteomes" id="UP000290582"/>
    </source>
</evidence>
<feature type="compositionally biased region" description="Polar residues" evidence="1">
    <location>
        <begin position="94"/>
        <end position="120"/>
    </location>
</feature>
<dbReference type="Proteomes" id="UP000290582">
    <property type="component" value="Chromosome PVVCY_11"/>
</dbReference>
<reference evidence="2 3" key="1">
    <citation type="submission" date="2019-01" db="EMBL/GenBank/DDBJ databases">
        <authorList>
            <person name="Ramaprasad A."/>
        </authorList>
    </citation>
    <scope>NUCLEOTIDE SEQUENCE [LARGE SCALE GENOMIC DNA]</scope>
</reference>
<dbReference type="VEuPathDB" id="PlasmoDB:PVVCY_1102490"/>
<gene>
    <name evidence="2" type="ORF">PVVCY_1102490</name>
</gene>
<protein>
    <submittedName>
        <fullName evidence="2">Uncharacterized protein</fullName>
    </submittedName>
</protein>
<dbReference type="RefSeq" id="XP_037490636.1">
    <property type="nucleotide sequence ID" value="XM_037634544.1"/>
</dbReference>
<evidence type="ECO:0000256" key="1">
    <source>
        <dbReference type="SAM" id="MobiDB-lite"/>
    </source>
</evidence>
<feature type="region of interest" description="Disordered" evidence="1">
    <location>
        <begin position="26"/>
        <end position="125"/>
    </location>
</feature>
<name>A0A449BV94_PLAVN</name>
<dbReference type="EMBL" id="LR215067">
    <property type="protein sequence ID" value="VEV57364.1"/>
    <property type="molecule type" value="Genomic_DNA"/>
</dbReference>
<accession>A0A449BV94</accession>